<dbReference type="Gene3D" id="3.30.1240.10">
    <property type="match status" value="1"/>
</dbReference>
<dbReference type="GO" id="GO:0000287">
    <property type="term" value="F:magnesium ion binding"/>
    <property type="evidence" value="ECO:0007669"/>
    <property type="project" value="TreeGrafter"/>
</dbReference>
<dbReference type="NCBIfam" id="TIGR01484">
    <property type="entry name" value="HAD-SF-IIB"/>
    <property type="match status" value="1"/>
</dbReference>
<dbReference type="SFLD" id="SFLDS00003">
    <property type="entry name" value="Haloacid_Dehalogenase"/>
    <property type="match status" value="1"/>
</dbReference>
<gene>
    <name evidence="1" type="ordered locus">Cyan7822_0778</name>
</gene>
<dbReference type="SUPFAM" id="SSF56784">
    <property type="entry name" value="HAD-like"/>
    <property type="match status" value="1"/>
</dbReference>
<dbReference type="OrthoDB" id="9781413at2"/>
<dbReference type="Proteomes" id="UP000008206">
    <property type="component" value="Chromosome"/>
</dbReference>
<evidence type="ECO:0000313" key="2">
    <source>
        <dbReference type="Proteomes" id="UP000008206"/>
    </source>
</evidence>
<dbReference type="InterPro" id="IPR006379">
    <property type="entry name" value="HAD-SF_hydro_IIB"/>
</dbReference>
<dbReference type="CDD" id="cd07516">
    <property type="entry name" value="HAD_Pase"/>
    <property type="match status" value="1"/>
</dbReference>
<dbReference type="Pfam" id="PF08282">
    <property type="entry name" value="Hydrolase_3"/>
    <property type="match status" value="1"/>
</dbReference>
<dbReference type="NCBIfam" id="TIGR00099">
    <property type="entry name" value="Cof-subfamily"/>
    <property type="match status" value="1"/>
</dbReference>
<proteinExistence type="predicted"/>
<dbReference type="Gene3D" id="3.40.50.1000">
    <property type="entry name" value="HAD superfamily/HAD-like"/>
    <property type="match status" value="1"/>
</dbReference>
<dbReference type="InterPro" id="IPR036412">
    <property type="entry name" value="HAD-like_sf"/>
</dbReference>
<name>E0UBH2_GLOV7</name>
<dbReference type="eggNOG" id="COG0561">
    <property type="taxonomic scope" value="Bacteria"/>
</dbReference>
<dbReference type="EMBL" id="CP002198">
    <property type="protein sequence ID" value="ADN12804.1"/>
    <property type="molecule type" value="Genomic_DNA"/>
</dbReference>
<dbReference type="AlphaFoldDB" id="E0UBH2"/>
<evidence type="ECO:0000313" key="1">
    <source>
        <dbReference type="EMBL" id="ADN12804.1"/>
    </source>
</evidence>
<dbReference type="KEGG" id="cyj:Cyan7822_0778"/>
<dbReference type="HOGENOM" id="CLU_044146_0_2_3"/>
<dbReference type="STRING" id="497965.Cyan7822_0778"/>
<keyword evidence="1" id="KW-0378">Hydrolase</keyword>
<accession>E0UBH2</accession>
<dbReference type="GO" id="GO:0016791">
    <property type="term" value="F:phosphatase activity"/>
    <property type="evidence" value="ECO:0007669"/>
    <property type="project" value="TreeGrafter"/>
</dbReference>
<dbReference type="PROSITE" id="PS01229">
    <property type="entry name" value="COF_2"/>
    <property type="match status" value="1"/>
</dbReference>
<reference evidence="2" key="1">
    <citation type="journal article" date="2011" name="MBio">
        <title>Novel metabolic attributes of the genus Cyanothece, comprising a group of unicellular nitrogen-fixing Cyanobacteria.</title>
        <authorList>
            <person name="Bandyopadhyay A."/>
            <person name="Elvitigala T."/>
            <person name="Welsh E."/>
            <person name="Stockel J."/>
            <person name="Liberton M."/>
            <person name="Min H."/>
            <person name="Sherman L.A."/>
            <person name="Pakrasi H.B."/>
        </authorList>
    </citation>
    <scope>NUCLEOTIDE SEQUENCE [LARGE SCALE GENOMIC DNA]</scope>
    <source>
        <strain evidence="2">PCC 7822</strain>
    </source>
</reference>
<dbReference type="SFLD" id="SFLDG01140">
    <property type="entry name" value="C2.B:_Phosphomannomutase_and_P"/>
    <property type="match status" value="1"/>
</dbReference>
<dbReference type="InterPro" id="IPR000150">
    <property type="entry name" value="Cof"/>
</dbReference>
<sequence length="273" mass="29822">MDIRLLVLDIDGTIAGVSNQVSETVKQAVQAAKSQGIQVAIATGRMYHSALRFHAAIGSDLPLIAYNGAWIQDPKTGTRHRHIPVSPPVALTLLNYFEQPEWRTSLDAFCYINDQLYVRQFNDYTDRYAQRSGVEAIAVGDLRNVIAETPTTKVLALCQDGDIAQQLLTSVQVLYKSDELYITQSSPTHFEATNPEATKGTAVRYLAEEILGLSAAQVMAIGDNHNDLEMLKYVGVSVAMGNAPTAVQQIAHWVAPDIENHGVAAAIEKFLLS</sequence>
<organism evidence="1 2">
    <name type="scientific">Gloeothece verrucosa (strain PCC 7822)</name>
    <name type="common">Cyanothece sp. (strain PCC 7822)</name>
    <dbReference type="NCBI Taxonomy" id="497965"/>
    <lineage>
        <taxon>Bacteria</taxon>
        <taxon>Bacillati</taxon>
        <taxon>Cyanobacteriota</taxon>
        <taxon>Cyanophyceae</taxon>
        <taxon>Oscillatoriophycideae</taxon>
        <taxon>Chroococcales</taxon>
        <taxon>Aphanothecaceae</taxon>
        <taxon>Gloeothece</taxon>
        <taxon>Gloeothece verrucosa</taxon>
    </lineage>
</organism>
<protein>
    <submittedName>
        <fullName evidence="1">Cof-like hydrolase</fullName>
    </submittedName>
</protein>
<dbReference type="PANTHER" id="PTHR10000:SF8">
    <property type="entry name" value="HAD SUPERFAMILY HYDROLASE-LIKE, TYPE 3"/>
    <property type="match status" value="1"/>
</dbReference>
<dbReference type="RefSeq" id="WP_013320914.1">
    <property type="nucleotide sequence ID" value="NC_014501.1"/>
</dbReference>
<dbReference type="InterPro" id="IPR023214">
    <property type="entry name" value="HAD_sf"/>
</dbReference>
<dbReference type="PANTHER" id="PTHR10000">
    <property type="entry name" value="PHOSPHOSERINE PHOSPHATASE"/>
    <property type="match status" value="1"/>
</dbReference>
<dbReference type="GO" id="GO:0005829">
    <property type="term" value="C:cytosol"/>
    <property type="evidence" value="ECO:0007669"/>
    <property type="project" value="TreeGrafter"/>
</dbReference>
<keyword evidence="2" id="KW-1185">Reference proteome</keyword>